<organism evidence="3 4">
    <name type="scientific">Circinella minor</name>
    <dbReference type="NCBI Taxonomy" id="1195481"/>
    <lineage>
        <taxon>Eukaryota</taxon>
        <taxon>Fungi</taxon>
        <taxon>Fungi incertae sedis</taxon>
        <taxon>Mucoromycota</taxon>
        <taxon>Mucoromycotina</taxon>
        <taxon>Mucoromycetes</taxon>
        <taxon>Mucorales</taxon>
        <taxon>Lichtheimiaceae</taxon>
        <taxon>Circinella</taxon>
    </lineage>
</organism>
<dbReference type="Proteomes" id="UP000646827">
    <property type="component" value="Unassembled WGS sequence"/>
</dbReference>
<reference evidence="3 4" key="1">
    <citation type="submission" date="2020-12" db="EMBL/GenBank/DDBJ databases">
        <title>Metabolic potential, ecology and presence of endohyphal bacteria is reflected in genomic diversity of Mucoromycotina.</title>
        <authorList>
            <person name="Muszewska A."/>
            <person name="Okrasinska A."/>
            <person name="Steczkiewicz K."/>
            <person name="Drgas O."/>
            <person name="Orlowska M."/>
            <person name="Perlinska-Lenart U."/>
            <person name="Aleksandrzak-Piekarczyk T."/>
            <person name="Szatraj K."/>
            <person name="Zielenkiewicz U."/>
            <person name="Pilsyk S."/>
            <person name="Malc E."/>
            <person name="Mieczkowski P."/>
            <person name="Kruszewska J.S."/>
            <person name="Biernat P."/>
            <person name="Pawlowska J."/>
        </authorList>
    </citation>
    <scope>NUCLEOTIDE SEQUENCE [LARGE SCALE GENOMIC DNA]</scope>
    <source>
        <strain evidence="3 4">CBS 142.35</strain>
    </source>
</reference>
<comment type="caution">
    <text evidence="3">The sequence shown here is derived from an EMBL/GenBank/DDBJ whole genome shotgun (WGS) entry which is preliminary data.</text>
</comment>
<keyword evidence="4" id="KW-1185">Reference proteome</keyword>
<dbReference type="SUPFAM" id="SSF48065">
    <property type="entry name" value="DBL homology domain (DH-domain)"/>
    <property type="match status" value="1"/>
</dbReference>
<dbReference type="InterPro" id="IPR052233">
    <property type="entry name" value="Rho-type_GEFs"/>
</dbReference>
<dbReference type="AlphaFoldDB" id="A0A8H7SGL4"/>
<accession>A0A8H7SGL4</accession>
<evidence type="ECO:0000256" key="1">
    <source>
        <dbReference type="ARBA" id="ARBA00022658"/>
    </source>
</evidence>
<name>A0A8H7SGL4_9FUNG</name>
<dbReference type="OrthoDB" id="2272012at2759"/>
<evidence type="ECO:0000259" key="2">
    <source>
        <dbReference type="PROSITE" id="PS50010"/>
    </source>
</evidence>
<feature type="domain" description="DH" evidence="2">
    <location>
        <begin position="31"/>
        <end position="229"/>
    </location>
</feature>
<dbReference type="EMBL" id="JAEPRB010000005">
    <property type="protein sequence ID" value="KAG2227757.1"/>
    <property type="molecule type" value="Genomic_DNA"/>
</dbReference>
<dbReference type="Pfam" id="PF00780">
    <property type="entry name" value="CNH"/>
    <property type="match status" value="1"/>
</dbReference>
<evidence type="ECO:0000313" key="4">
    <source>
        <dbReference type="Proteomes" id="UP000646827"/>
    </source>
</evidence>
<dbReference type="InterPro" id="IPR035899">
    <property type="entry name" value="DBL_dom_sf"/>
</dbReference>
<keyword evidence="1" id="KW-0344">Guanine-nucleotide releasing factor</keyword>
<dbReference type="PANTHER" id="PTHR46572:SF1">
    <property type="entry name" value="RHO1 GUANINE NUCLEOTIDE EXCHANGE FACTOR TUS1"/>
    <property type="match status" value="1"/>
</dbReference>
<dbReference type="InterPro" id="IPR000219">
    <property type="entry name" value="DH_dom"/>
</dbReference>
<sequence length="703" mass="81077">MPNTVTKKRNTWANSGISSQILLSTPVHEQSRQEAIFALIRNERSFRNELDILYTRLIQPLYEFDHVDPQERALFIHSVFKNLSAIKRTHHKLVNDLTERQKEFASLVPTVSDVFSAHILPILDEYQVYCSNLPRATYLLTTHIEFPQQLTQKYWPLIKKPLEHLQRYPALLEAIIDATKTTVTNNVTTAIITSKTTTTLVDNEDHPDNEILQLCLDAIRLCLDNINDHLKIKKQLLDIEKWVGNTWQLDAQERRIMYRCRVSIITILNTDMNSNYNKIDNKKTSREGEIVVLDHVVLVLLPPVLSIPLPIVICVPHPQDQNRITLAHPPRGITYPVQLLDSSSEQLISAIQEAQKELKQKQPTIISRSPLVSSTFESWTSAVRLPSSSLVYNGGSLIVGSHHGVTIYPSRQHIIDIDVSSLAILSSSPSSPTYLVIASHRRQLILLYKINSDTNDDNDGNQGKIHWKEQQPLVIENVLDGFHVIDQYVIYQDKTDMLVHQWSPRKRRTIKTIDVQSVRVSGFHSYDNKKNGEDQQQDNNKILVMTCDEDFILLDISGQIMRRRISLKKKGKPLTIITLTTSNNDHDHHYHCQKQNQERLCFNRFVYTMDQKTLICEWEIRPKHVVYSYPYLLAFDQKQCVEVRHAETGSLVHILYEERCKLIGKSFNHDNNTEEIFLKVQNGKTYTIVTFLKTHIPLISFSS</sequence>
<dbReference type="PANTHER" id="PTHR46572">
    <property type="entry name" value="RHO1 GDP-GTP EXCHANGE PROTEIN 1-RELATED"/>
    <property type="match status" value="1"/>
</dbReference>
<dbReference type="Pfam" id="PF00621">
    <property type="entry name" value="RhoGEF"/>
    <property type="match status" value="1"/>
</dbReference>
<evidence type="ECO:0000313" key="3">
    <source>
        <dbReference type="EMBL" id="KAG2227757.1"/>
    </source>
</evidence>
<proteinExistence type="predicted"/>
<dbReference type="SMART" id="SM00325">
    <property type="entry name" value="RhoGEF"/>
    <property type="match status" value="1"/>
</dbReference>
<dbReference type="InterPro" id="IPR001180">
    <property type="entry name" value="CNH_dom"/>
</dbReference>
<gene>
    <name evidence="3" type="ORF">INT45_004799</name>
</gene>
<dbReference type="PROSITE" id="PS50010">
    <property type="entry name" value="DH_2"/>
    <property type="match status" value="1"/>
</dbReference>
<dbReference type="Gene3D" id="1.20.900.10">
    <property type="entry name" value="Dbl homology (DH) domain"/>
    <property type="match status" value="1"/>
</dbReference>
<protein>
    <recommendedName>
        <fullName evidence="2">DH domain-containing protein</fullName>
    </recommendedName>
</protein>
<dbReference type="GO" id="GO:0005085">
    <property type="term" value="F:guanyl-nucleotide exchange factor activity"/>
    <property type="evidence" value="ECO:0007669"/>
    <property type="project" value="UniProtKB-KW"/>
</dbReference>